<evidence type="ECO:0000313" key="3">
    <source>
        <dbReference type="Proteomes" id="UP001241169"/>
    </source>
</evidence>
<dbReference type="RefSeq" id="XP_060353988.1">
    <property type="nucleotide sequence ID" value="XM_060486660.1"/>
</dbReference>
<dbReference type="Proteomes" id="UP001241169">
    <property type="component" value="Unassembled WGS sequence"/>
</dbReference>
<feature type="compositionally biased region" description="Polar residues" evidence="1">
    <location>
        <begin position="7"/>
        <end position="17"/>
    </location>
</feature>
<feature type="region of interest" description="Disordered" evidence="1">
    <location>
        <begin position="1"/>
        <end position="45"/>
    </location>
</feature>
<dbReference type="GeneID" id="85370559"/>
<proteinExistence type="predicted"/>
<protein>
    <submittedName>
        <fullName evidence="2">Uncharacterized protein</fullName>
    </submittedName>
</protein>
<accession>A0ABQ9SZC3</accession>
<gene>
    <name evidence="2" type="ORF">CPAR01_02372</name>
</gene>
<keyword evidence="3" id="KW-1185">Reference proteome</keyword>
<dbReference type="EMBL" id="MOPA01000002">
    <property type="protein sequence ID" value="KAK1544870.1"/>
    <property type="molecule type" value="Genomic_DNA"/>
</dbReference>
<evidence type="ECO:0000256" key="1">
    <source>
        <dbReference type="SAM" id="MobiDB-lite"/>
    </source>
</evidence>
<organism evidence="2 3">
    <name type="scientific">Colletotrichum paranaense</name>
    <dbReference type="NCBI Taxonomy" id="1914294"/>
    <lineage>
        <taxon>Eukaryota</taxon>
        <taxon>Fungi</taxon>
        <taxon>Dikarya</taxon>
        <taxon>Ascomycota</taxon>
        <taxon>Pezizomycotina</taxon>
        <taxon>Sordariomycetes</taxon>
        <taxon>Hypocreomycetidae</taxon>
        <taxon>Glomerellales</taxon>
        <taxon>Glomerellaceae</taxon>
        <taxon>Colletotrichum</taxon>
        <taxon>Colletotrichum acutatum species complex</taxon>
    </lineage>
</organism>
<comment type="caution">
    <text evidence="2">The sequence shown here is derived from an EMBL/GenBank/DDBJ whole genome shotgun (WGS) entry which is preliminary data.</text>
</comment>
<evidence type="ECO:0000313" key="2">
    <source>
        <dbReference type="EMBL" id="KAK1544870.1"/>
    </source>
</evidence>
<feature type="compositionally biased region" description="Polar residues" evidence="1">
    <location>
        <begin position="31"/>
        <end position="45"/>
    </location>
</feature>
<name>A0ABQ9SZC3_9PEZI</name>
<reference evidence="2 3" key="1">
    <citation type="submission" date="2016-10" db="EMBL/GenBank/DDBJ databases">
        <title>The genome sequence of Colletotrichum fioriniae PJ7.</title>
        <authorList>
            <person name="Baroncelli R."/>
        </authorList>
    </citation>
    <scope>NUCLEOTIDE SEQUENCE [LARGE SCALE GENOMIC DNA]</scope>
    <source>
        <strain evidence="2 3">IMI 384185</strain>
    </source>
</reference>
<sequence length="45" mass="4842">MSAALPPQTQTNVTISPQKPAIEPSPRGETHTQSTAYTLTRPLSH</sequence>